<dbReference type="EMBL" id="HE575324">
    <property type="protein sequence ID" value="CCC94856.1"/>
    <property type="molecule type" value="Genomic_DNA"/>
</dbReference>
<evidence type="ECO:0000256" key="1">
    <source>
        <dbReference type="SAM" id="MobiDB-lite"/>
    </source>
</evidence>
<reference evidence="2" key="1">
    <citation type="journal article" date="2012" name="Proc. Natl. Acad. Sci. U.S.A.">
        <title>Antigenic diversity is generated by distinct evolutionary mechanisms in African trypanosome species.</title>
        <authorList>
            <person name="Jackson A.P."/>
            <person name="Berry A."/>
            <person name="Aslett M."/>
            <person name="Allison H.C."/>
            <person name="Burton P."/>
            <person name="Vavrova-Anderson J."/>
            <person name="Brown R."/>
            <person name="Browne H."/>
            <person name="Corton N."/>
            <person name="Hauser H."/>
            <person name="Gamble J."/>
            <person name="Gilderthorp R."/>
            <person name="Marcello L."/>
            <person name="McQuillan J."/>
            <person name="Otto T.D."/>
            <person name="Quail M.A."/>
            <person name="Sanders M.J."/>
            <person name="van Tonder A."/>
            <person name="Ginger M.L."/>
            <person name="Field M.C."/>
            <person name="Barry J.D."/>
            <person name="Hertz-Fowler C."/>
            <person name="Berriman M."/>
        </authorList>
    </citation>
    <scope>NUCLEOTIDE SEQUENCE</scope>
    <source>
        <strain evidence="2">IL3000</strain>
    </source>
</reference>
<feature type="compositionally biased region" description="Basic and acidic residues" evidence="1">
    <location>
        <begin position="12"/>
        <end position="21"/>
    </location>
</feature>
<evidence type="ECO:0000313" key="2">
    <source>
        <dbReference type="EMBL" id="CCC94856.1"/>
    </source>
</evidence>
<dbReference type="AlphaFoldDB" id="G0UZN7"/>
<name>G0UZN7_TRYCI</name>
<feature type="compositionally biased region" description="Low complexity" evidence="1">
    <location>
        <begin position="72"/>
        <end position="83"/>
    </location>
</feature>
<feature type="region of interest" description="Disordered" evidence="1">
    <location>
        <begin position="184"/>
        <end position="204"/>
    </location>
</feature>
<gene>
    <name evidence="2" type="ORF">TCIL3000_11_2480</name>
</gene>
<feature type="region of interest" description="Disordered" evidence="1">
    <location>
        <begin position="58"/>
        <end position="99"/>
    </location>
</feature>
<protein>
    <submittedName>
        <fullName evidence="2">Uncharacterized protein</fullName>
    </submittedName>
</protein>
<feature type="region of interest" description="Disordered" evidence="1">
    <location>
        <begin position="134"/>
        <end position="163"/>
    </location>
</feature>
<proteinExistence type="predicted"/>
<feature type="compositionally biased region" description="Basic and acidic residues" evidence="1">
    <location>
        <begin position="89"/>
        <end position="99"/>
    </location>
</feature>
<feature type="non-terminal residue" evidence="2">
    <location>
        <position position="1"/>
    </location>
</feature>
<dbReference type="VEuPathDB" id="TriTrypDB:TcIL3000.11.2480"/>
<accession>G0UZN7</accession>
<feature type="region of interest" description="Disordered" evidence="1">
    <location>
        <begin position="1"/>
        <end position="21"/>
    </location>
</feature>
<organism evidence="2">
    <name type="scientific">Trypanosoma congolense (strain IL3000)</name>
    <dbReference type="NCBI Taxonomy" id="1068625"/>
    <lineage>
        <taxon>Eukaryota</taxon>
        <taxon>Discoba</taxon>
        <taxon>Euglenozoa</taxon>
        <taxon>Kinetoplastea</taxon>
        <taxon>Metakinetoplastina</taxon>
        <taxon>Trypanosomatida</taxon>
        <taxon>Trypanosomatidae</taxon>
        <taxon>Trypanosoma</taxon>
        <taxon>Nannomonas</taxon>
    </lineage>
</organism>
<sequence length="386" mass="42891">LKHRSLSTDDPFGERSVTRDPAEGFYGAWSGVDMDAFPTAAASEEVRTAHFGPEWARFATGGPMAGKKMNDGSASSFSSSPQESGGGSEDLRRCPSAEELHMRELRGRRKSLEKNYSTYEEFVAREFGVGDDCDDSACPQNKEEPQSELGNEGVHDNLEEEEKGEVPLPEFMLANSHDLAHASAADTNHDGEQESTATHLPASDHAIMQRRATAQLPEPFMRVVCDLLGEPHGCPQLSYAEPLHWGTEDIIIWLTKMESAWAMRHSETPSASAGDAELLLMGDASMQDAFRMARVDGEFLLKNTTPATMFQVMRRWHLRRQEVAIALMEMQNESGSNIMDFQTTVLDEPALRGIIESGRRRLDEVISKVTPALIQETICQCYLYCR</sequence>